<dbReference type="InterPro" id="IPR029063">
    <property type="entry name" value="SAM-dependent_MTases_sf"/>
</dbReference>
<proteinExistence type="inferred from homology"/>
<keyword evidence="8" id="KW-1185">Reference proteome</keyword>
<dbReference type="Pfam" id="PF01938">
    <property type="entry name" value="TRAM"/>
    <property type="match status" value="1"/>
</dbReference>
<dbReference type="InterPro" id="IPR030390">
    <property type="entry name" value="MeTrfase_TrmA_AS"/>
</dbReference>
<evidence type="ECO:0000259" key="6">
    <source>
        <dbReference type="PROSITE" id="PS50926"/>
    </source>
</evidence>
<comment type="similarity">
    <text evidence="4">Belongs to the class I-like SAM-binding methyltransferase superfamily. RNA M5U methyltransferase family.</text>
</comment>
<reference evidence="7 8" key="1">
    <citation type="submission" date="2023-01" db="EMBL/GenBank/DDBJ databases">
        <title>Novel diversity within Roseofilum (Cyanobacteria; Desertifilaceae) from marine benthic mats with descriptions of four novel species.</title>
        <authorList>
            <person name="Wang Y."/>
            <person name="Berthold D.E."/>
            <person name="Hu J."/>
            <person name="Lefler F.W."/>
            <person name="Laughinghouse H.D. IV."/>
        </authorList>
    </citation>
    <scope>NUCLEOTIDE SEQUENCE [LARGE SCALE GENOMIC DNA]</scope>
    <source>
        <strain evidence="7 8">BLCC-M114</strain>
    </source>
</reference>
<dbReference type="PROSITE" id="PS50926">
    <property type="entry name" value="TRAM"/>
    <property type="match status" value="1"/>
</dbReference>
<keyword evidence="1 4" id="KW-0489">Methyltransferase</keyword>
<dbReference type="Gene3D" id="2.40.50.1070">
    <property type="match status" value="1"/>
</dbReference>
<dbReference type="InterPro" id="IPR030391">
    <property type="entry name" value="MeTrfase_TrmA_CS"/>
</dbReference>
<sequence>MQTESNWKQGEIVEMEIASLSDTGDGVGRVDNRVVFVPNTVPGDRLRVRLLYVKPQFAKGAIEELLEPSPHGIRPACIVADKCGGCQWQHVRYDYQQQAKQTLVTEALSRIGKFADPPVSTIIGAPQSFGYRNKVSYPLELSDIGIFKAGYYQKGTHKLINLNQCPVQDERLNPLLAHLKEEFDLAKWSAYDEQVHKGLLRHLCLRMGQRTGEILITLVATKRRLPGLATHSQNWLNQYPGVVGVCLNVNPDKTNRIFGKQTLSIVGQPYVREQFAGLTFHLGADTFFQVNTEAAEALLEMILQHLDLQGTERVVDAYCGIGTFTLPIARQVQQVTGIEVQAEAIKQARENAQLNDIENVMFQVGKVEDILPQLDHQPDIVLLDPPRQGCKPEVLQGLLSLRPARLVYVSCKPATLARDLQILCESGAYRLTRVQPVDFFPQTAHVEAVAFLMKNEYSAFRFADMNALGNRE</sequence>
<dbReference type="CDD" id="cd02440">
    <property type="entry name" value="AdoMet_MTases"/>
    <property type="match status" value="1"/>
</dbReference>
<evidence type="ECO:0000256" key="2">
    <source>
        <dbReference type="ARBA" id="ARBA00022679"/>
    </source>
</evidence>
<evidence type="ECO:0000256" key="4">
    <source>
        <dbReference type="PROSITE-ProRule" id="PRU01024"/>
    </source>
</evidence>
<dbReference type="InterPro" id="IPR002792">
    <property type="entry name" value="TRAM_dom"/>
</dbReference>
<gene>
    <name evidence="7" type="primary">rlmD</name>
    <name evidence="7" type="ORF">PMG25_18940</name>
</gene>
<dbReference type="Gene3D" id="2.40.50.140">
    <property type="entry name" value="Nucleic acid-binding proteins"/>
    <property type="match status" value="1"/>
</dbReference>
<name>A0ABT7BAP9_9CYAN</name>
<dbReference type="EC" id="2.1.1.190" evidence="7"/>
<dbReference type="InterPro" id="IPR012340">
    <property type="entry name" value="NA-bd_OB-fold"/>
</dbReference>
<evidence type="ECO:0000256" key="3">
    <source>
        <dbReference type="ARBA" id="ARBA00022691"/>
    </source>
</evidence>
<keyword evidence="2 4" id="KW-0808">Transferase</keyword>
<feature type="binding site" evidence="4">
    <location>
        <position position="384"/>
    </location>
    <ligand>
        <name>S-adenosyl-L-methionine</name>
        <dbReference type="ChEBI" id="CHEBI:59789"/>
    </ligand>
</feature>
<feature type="domain" description="TRAM" evidence="6">
    <location>
        <begin position="6"/>
        <end position="64"/>
    </location>
</feature>
<dbReference type="Pfam" id="PF05958">
    <property type="entry name" value="tRNA_U5-meth_tr"/>
    <property type="match status" value="1"/>
</dbReference>
<dbReference type="InterPro" id="IPR010280">
    <property type="entry name" value="U5_MeTrfase_fam"/>
</dbReference>
<dbReference type="RefSeq" id="WP_283768454.1">
    <property type="nucleotide sequence ID" value="NZ_JAQOSO010000098.1"/>
</dbReference>
<protein>
    <submittedName>
        <fullName evidence="7">23S rRNA (Uracil(1939)-C(5))-methyltransferase RlmD</fullName>
        <ecNumber evidence="7">2.1.1.190</ecNumber>
    </submittedName>
</protein>
<dbReference type="Gene3D" id="3.40.50.150">
    <property type="entry name" value="Vaccinia Virus protein VP39"/>
    <property type="match status" value="1"/>
</dbReference>
<feature type="binding site" evidence="4">
    <location>
        <position position="289"/>
    </location>
    <ligand>
        <name>S-adenosyl-L-methionine</name>
        <dbReference type="ChEBI" id="CHEBI:59789"/>
    </ligand>
</feature>
<dbReference type="PANTHER" id="PTHR11061:SF30">
    <property type="entry name" value="TRNA (URACIL(54)-C(5))-METHYLTRANSFERASE"/>
    <property type="match status" value="1"/>
</dbReference>
<evidence type="ECO:0000256" key="5">
    <source>
        <dbReference type="PROSITE-ProRule" id="PRU10015"/>
    </source>
</evidence>
<dbReference type="EMBL" id="JAQOSO010000098">
    <property type="protein sequence ID" value="MDJ1176165.1"/>
    <property type="molecule type" value="Genomic_DNA"/>
</dbReference>
<dbReference type="PROSITE" id="PS01231">
    <property type="entry name" value="TRMA_2"/>
    <property type="match status" value="1"/>
</dbReference>
<dbReference type="SUPFAM" id="SSF53335">
    <property type="entry name" value="S-adenosyl-L-methionine-dependent methyltransferases"/>
    <property type="match status" value="1"/>
</dbReference>
<evidence type="ECO:0000256" key="1">
    <source>
        <dbReference type="ARBA" id="ARBA00022603"/>
    </source>
</evidence>
<keyword evidence="3 4" id="KW-0949">S-adenosyl-L-methionine</keyword>
<comment type="caution">
    <text evidence="7">The sequence shown here is derived from an EMBL/GenBank/DDBJ whole genome shotgun (WGS) entry which is preliminary data.</text>
</comment>
<dbReference type="Proteomes" id="UP001235849">
    <property type="component" value="Unassembled WGS sequence"/>
</dbReference>
<dbReference type="SUPFAM" id="SSF50249">
    <property type="entry name" value="Nucleic acid-binding proteins"/>
    <property type="match status" value="1"/>
</dbReference>
<organism evidence="7 8">
    <name type="scientific">Roseofilum capinflatum BLCC-M114</name>
    <dbReference type="NCBI Taxonomy" id="3022440"/>
    <lineage>
        <taxon>Bacteria</taxon>
        <taxon>Bacillati</taxon>
        <taxon>Cyanobacteriota</taxon>
        <taxon>Cyanophyceae</taxon>
        <taxon>Desertifilales</taxon>
        <taxon>Desertifilaceae</taxon>
        <taxon>Roseofilum</taxon>
        <taxon>Roseofilum capinflatum</taxon>
    </lineage>
</organism>
<feature type="active site" description="Nucleophile" evidence="4">
    <location>
        <position position="411"/>
    </location>
</feature>
<dbReference type="GO" id="GO:0008168">
    <property type="term" value="F:methyltransferase activity"/>
    <property type="evidence" value="ECO:0007669"/>
    <property type="project" value="UniProtKB-KW"/>
</dbReference>
<feature type="active site" evidence="5">
    <location>
        <position position="411"/>
    </location>
</feature>
<dbReference type="PROSITE" id="PS51687">
    <property type="entry name" value="SAM_MT_RNA_M5U"/>
    <property type="match status" value="1"/>
</dbReference>
<dbReference type="PANTHER" id="PTHR11061">
    <property type="entry name" value="RNA M5U METHYLTRANSFERASE"/>
    <property type="match status" value="1"/>
</dbReference>
<dbReference type="NCBIfam" id="TIGR00479">
    <property type="entry name" value="rumA"/>
    <property type="match status" value="1"/>
</dbReference>
<feature type="binding site" evidence="4">
    <location>
        <position position="339"/>
    </location>
    <ligand>
        <name>S-adenosyl-L-methionine</name>
        <dbReference type="ChEBI" id="CHEBI:59789"/>
    </ligand>
</feature>
<feature type="binding site" evidence="4">
    <location>
        <position position="318"/>
    </location>
    <ligand>
        <name>S-adenosyl-L-methionine</name>
        <dbReference type="ChEBI" id="CHEBI:59789"/>
    </ligand>
</feature>
<evidence type="ECO:0000313" key="7">
    <source>
        <dbReference type="EMBL" id="MDJ1176165.1"/>
    </source>
</evidence>
<evidence type="ECO:0000313" key="8">
    <source>
        <dbReference type="Proteomes" id="UP001235849"/>
    </source>
</evidence>
<accession>A0ABT7BAP9</accession>
<dbReference type="PROSITE" id="PS01230">
    <property type="entry name" value="TRMA_1"/>
    <property type="match status" value="1"/>
</dbReference>
<dbReference type="GO" id="GO:0032259">
    <property type="term" value="P:methylation"/>
    <property type="evidence" value="ECO:0007669"/>
    <property type="project" value="UniProtKB-KW"/>
</dbReference>